<evidence type="ECO:0000313" key="2">
    <source>
        <dbReference type="EMBL" id="RYP86865.1"/>
    </source>
</evidence>
<accession>A0A4Q4ZGI5</accession>
<sequence length="504" mass="56817">MPNKPRHHRPLLEKAVRELTQLEENGHVVTPQLVRHHAQLSGYSPRHLRRALAADKEAKATTDSPEDEDKLDLVQLTTAVFLSCGNMAEARRLLARQCPGIKLPSVRTFQRLVLREMGTDQLAYAKHGSRGFRDAQVYLNNTYAHRMSDVLLDHAELPILVVPNGHKHAVKPWLTVVQDAHTRYLLSWVLTFGRPSSEEVRAALMQAITLRTAPDGATVVGGRPVRAVWDRGLEFLADLITESCLRFDIIPAALPGYAPHLKGRVERFFRTLKPALASLPGYVDGPRDLRGNSALESHAMSEDEFLVWLANWMDYYVADHVISTTRRTPLQMWQADATPLIEVAPERLWQDFLLSKDTCKVSKNGIRFQKIDWLIPDGGLTGKVGRKVEIRYLPHDRTSIEVFLEGVHLGTAYDKDNLTPDHEEEFLARRQAARTEAQQRFTRANRQRNATDGATRITTDKKGNRTVLELDASEDTDYDDLSTGAEDVLAGYLADDPDQLRLAL</sequence>
<dbReference type="GO" id="GO:0003676">
    <property type="term" value="F:nucleic acid binding"/>
    <property type="evidence" value="ECO:0007669"/>
    <property type="project" value="InterPro"/>
</dbReference>
<gene>
    <name evidence="2" type="ORF">EKO23_07785</name>
</gene>
<dbReference type="PROSITE" id="PS50994">
    <property type="entry name" value="INTEGRASE"/>
    <property type="match status" value="1"/>
</dbReference>
<comment type="caution">
    <text evidence="2">The sequence shown here is derived from an EMBL/GenBank/DDBJ whole genome shotgun (WGS) entry which is preliminary data.</text>
</comment>
<dbReference type="SUPFAM" id="SSF53098">
    <property type="entry name" value="Ribonuclease H-like"/>
    <property type="match status" value="1"/>
</dbReference>
<evidence type="ECO:0000259" key="1">
    <source>
        <dbReference type="PROSITE" id="PS50994"/>
    </source>
</evidence>
<dbReference type="OrthoDB" id="52928at2"/>
<name>A0A4Q4ZGI5_9ACTN</name>
<reference evidence="2 3" key="1">
    <citation type="submission" date="2019-01" db="EMBL/GenBank/DDBJ databases">
        <title>Nocardioides guangzhouensis sp. nov., an actinobacterium isolated from soil.</title>
        <authorList>
            <person name="Fu Y."/>
            <person name="Cai Y."/>
            <person name="Lin Z."/>
            <person name="Chen P."/>
        </authorList>
    </citation>
    <scope>NUCLEOTIDE SEQUENCE [LARGE SCALE GENOMIC DNA]</scope>
    <source>
        <strain evidence="2 3">130</strain>
    </source>
</reference>
<dbReference type="InterPro" id="IPR001584">
    <property type="entry name" value="Integrase_cat-core"/>
</dbReference>
<dbReference type="InterPro" id="IPR015378">
    <property type="entry name" value="Transposase-like_Mu_C"/>
</dbReference>
<keyword evidence="3" id="KW-1185">Reference proteome</keyword>
<protein>
    <recommendedName>
        <fullName evidence="1">Integrase catalytic domain-containing protein</fullName>
    </recommendedName>
</protein>
<evidence type="ECO:0000313" key="3">
    <source>
        <dbReference type="Proteomes" id="UP000295198"/>
    </source>
</evidence>
<organism evidence="2 3">
    <name type="scientific">Nocardioides guangzhouensis</name>
    <dbReference type="NCBI Taxonomy" id="2497878"/>
    <lineage>
        <taxon>Bacteria</taxon>
        <taxon>Bacillati</taxon>
        <taxon>Actinomycetota</taxon>
        <taxon>Actinomycetes</taxon>
        <taxon>Propionibacteriales</taxon>
        <taxon>Nocardioidaceae</taxon>
        <taxon>Nocardioides</taxon>
    </lineage>
</organism>
<dbReference type="Pfam" id="PF09299">
    <property type="entry name" value="Mu-transpos_C"/>
    <property type="match status" value="1"/>
</dbReference>
<dbReference type="AlphaFoldDB" id="A0A4Q4ZGI5"/>
<dbReference type="PANTHER" id="PTHR35004:SF7">
    <property type="entry name" value="INTEGRASE PROTEIN"/>
    <property type="match status" value="1"/>
</dbReference>
<dbReference type="RefSeq" id="WP_134715910.1">
    <property type="nucleotide sequence ID" value="NZ_SDKM01000009.1"/>
</dbReference>
<dbReference type="GO" id="GO:0015074">
    <property type="term" value="P:DNA integration"/>
    <property type="evidence" value="ECO:0007669"/>
    <property type="project" value="InterPro"/>
</dbReference>
<dbReference type="InterPro" id="IPR012337">
    <property type="entry name" value="RNaseH-like_sf"/>
</dbReference>
<dbReference type="EMBL" id="SDKM01000009">
    <property type="protein sequence ID" value="RYP86865.1"/>
    <property type="molecule type" value="Genomic_DNA"/>
</dbReference>
<dbReference type="PANTHER" id="PTHR35004">
    <property type="entry name" value="TRANSPOSASE RV3428C-RELATED"/>
    <property type="match status" value="1"/>
</dbReference>
<dbReference type="Gene3D" id="3.30.420.10">
    <property type="entry name" value="Ribonuclease H-like superfamily/Ribonuclease H"/>
    <property type="match status" value="1"/>
</dbReference>
<dbReference type="Proteomes" id="UP000295198">
    <property type="component" value="Unassembled WGS sequence"/>
</dbReference>
<proteinExistence type="predicted"/>
<dbReference type="InterPro" id="IPR036397">
    <property type="entry name" value="RNaseH_sf"/>
</dbReference>
<feature type="domain" description="Integrase catalytic" evidence="1">
    <location>
        <begin position="154"/>
        <end position="337"/>
    </location>
</feature>